<evidence type="ECO:0000313" key="2">
    <source>
        <dbReference type="Proteomes" id="UP001143856"/>
    </source>
</evidence>
<evidence type="ECO:0000313" key="1">
    <source>
        <dbReference type="EMBL" id="KAJ2989336.1"/>
    </source>
</evidence>
<name>A0ACC1PAM4_9PEZI</name>
<keyword evidence="2" id="KW-1185">Reference proteome</keyword>
<accession>A0ACC1PAM4</accession>
<dbReference type="Proteomes" id="UP001143856">
    <property type="component" value="Unassembled WGS sequence"/>
</dbReference>
<dbReference type="EMBL" id="JAPDGR010000540">
    <property type="protein sequence ID" value="KAJ2989336.1"/>
    <property type="molecule type" value="Genomic_DNA"/>
</dbReference>
<protein>
    <submittedName>
        <fullName evidence="1">Uncharacterized protein</fullName>
    </submittedName>
</protein>
<sequence length="290" mass="31547">MASVAAQPAIHPWDPKGTFSAANIPGLGLPLKLQDLDLASHTYNALPPIEEQAKLHGSQHIKALLAIINSHNMGNFFGVHSLHRHSKVPEGTVRLEAKVPGVPDMKWNRTTVNTEELLAGDGMHATFFKVEGNTLVAFEFAKGPSPLNGQKLPSQFIIDIIQYLIKHDLTNMIAIEVGDFSEIRAMDAVLTGELEVVWGPTKEEFTVVVPFDRIVDGVAEPILTGWNVKDGSQGNMDSEPPAGQSWAKAVVGTKETHKVFVSKPHNAKDVTPELLNKALVDIGVIKFSSY</sequence>
<reference evidence="1" key="1">
    <citation type="submission" date="2022-10" db="EMBL/GenBank/DDBJ databases">
        <title>Genome Sequence of Xylaria curta.</title>
        <authorList>
            <person name="Buettner E."/>
        </authorList>
    </citation>
    <scope>NUCLEOTIDE SEQUENCE</scope>
    <source>
        <strain evidence="1">Babe10</strain>
    </source>
</reference>
<proteinExistence type="predicted"/>
<comment type="caution">
    <text evidence="1">The sequence shown here is derived from an EMBL/GenBank/DDBJ whole genome shotgun (WGS) entry which is preliminary data.</text>
</comment>
<gene>
    <name evidence="1" type="ORF">NUW58_g3520</name>
</gene>
<organism evidence="1 2">
    <name type="scientific">Xylaria curta</name>
    <dbReference type="NCBI Taxonomy" id="42375"/>
    <lineage>
        <taxon>Eukaryota</taxon>
        <taxon>Fungi</taxon>
        <taxon>Dikarya</taxon>
        <taxon>Ascomycota</taxon>
        <taxon>Pezizomycotina</taxon>
        <taxon>Sordariomycetes</taxon>
        <taxon>Xylariomycetidae</taxon>
        <taxon>Xylariales</taxon>
        <taxon>Xylariaceae</taxon>
        <taxon>Xylaria</taxon>
    </lineage>
</organism>